<proteinExistence type="predicted"/>
<name>A0ACC0CYK4_9PEZI</name>
<dbReference type="EMBL" id="MU394323">
    <property type="protein sequence ID" value="KAI6085576.1"/>
    <property type="molecule type" value="Genomic_DNA"/>
</dbReference>
<sequence length="424" mass="46375">MDVLSLDPSTLDNIPTVPPPPGVTSNFQDPYSLAPTCRIVIGVALPFMIISVASRLYTRLRITHAIGVDDYLCIAAAASVISYCAVALSTLGAPLGPHQWDVPLSAITPNVIQSIIVVPNLYSASALLVKTSLLVLYLGIFRTDRRAKILIWIGIVFIVLLYSLTITLTSIFCRSSQWTTFTSPLEYLIMEQQTDCNKPLLKLTIVQCFFSALSDIYVCAIPIGCIWGLRLPLRRKIGICAIFLVGLLATACSITTLWSRFNQRNSPDFTWDGALTIVLGSVELNVGVTCSCVPVSFVALKRVSTASWEHARRFFRTRRPSPKGSAVTDSSGGPTLSGNATEPQYDLPKIPRATLTGLRTLFRGNRTNNATELTEMSTYAELQSVDDYHSQLKRAQTVESVPSHPYDGKAEAPLARPTLVVHQV</sequence>
<evidence type="ECO:0000313" key="2">
    <source>
        <dbReference type="Proteomes" id="UP001497680"/>
    </source>
</evidence>
<protein>
    <submittedName>
        <fullName evidence="1">Uncharacterized protein</fullName>
    </submittedName>
</protein>
<evidence type="ECO:0000313" key="1">
    <source>
        <dbReference type="EMBL" id="KAI6085576.1"/>
    </source>
</evidence>
<dbReference type="Proteomes" id="UP001497680">
    <property type="component" value="Unassembled WGS sequence"/>
</dbReference>
<comment type="caution">
    <text evidence="1">The sequence shown here is derived from an EMBL/GenBank/DDBJ whole genome shotgun (WGS) entry which is preliminary data.</text>
</comment>
<keyword evidence="2" id="KW-1185">Reference proteome</keyword>
<organism evidence="1 2">
    <name type="scientific">Hypoxylon rubiginosum</name>
    <dbReference type="NCBI Taxonomy" id="110542"/>
    <lineage>
        <taxon>Eukaryota</taxon>
        <taxon>Fungi</taxon>
        <taxon>Dikarya</taxon>
        <taxon>Ascomycota</taxon>
        <taxon>Pezizomycotina</taxon>
        <taxon>Sordariomycetes</taxon>
        <taxon>Xylariomycetidae</taxon>
        <taxon>Xylariales</taxon>
        <taxon>Hypoxylaceae</taxon>
        <taxon>Hypoxylon</taxon>
    </lineage>
</organism>
<accession>A0ACC0CYK4</accession>
<reference evidence="1 2" key="1">
    <citation type="journal article" date="2022" name="New Phytol.">
        <title>Ecological generalism drives hyperdiversity of secondary metabolite gene clusters in xylarialean endophytes.</title>
        <authorList>
            <person name="Franco M.E.E."/>
            <person name="Wisecaver J.H."/>
            <person name="Arnold A.E."/>
            <person name="Ju Y.M."/>
            <person name="Slot J.C."/>
            <person name="Ahrendt S."/>
            <person name="Moore L.P."/>
            <person name="Eastman K.E."/>
            <person name="Scott K."/>
            <person name="Konkel Z."/>
            <person name="Mondo S.J."/>
            <person name="Kuo A."/>
            <person name="Hayes R.D."/>
            <person name="Haridas S."/>
            <person name="Andreopoulos B."/>
            <person name="Riley R."/>
            <person name="LaButti K."/>
            <person name="Pangilinan J."/>
            <person name="Lipzen A."/>
            <person name="Amirebrahimi M."/>
            <person name="Yan J."/>
            <person name="Adam C."/>
            <person name="Keymanesh K."/>
            <person name="Ng V."/>
            <person name="Louie K."/>
            <person name="Northen T."/>
            <person name="Drula E."/>
            <person name="Henrissat B."/>
            <person name="Hsieh H.M."/>
            <person name="Youens-Clark K."/>
            <person name="Lutzoni F."/>
            <person name="Miadlikowska J."/>
            <person name="Eastwood D.C."/>
            <person name="Hamelin R.C."/>
            <person name="Grigoriev I.V."/>
            <person name="U'Ren J.M."/>
        </authorList>
    </citation>
    <scope>NUCLEOTIDE SEQUENCE [LARGE SCALE GENOMIC DNA]</scope>
    <source>
        <strain evidence="1 2">ER1909</strain>
    </source>
</reference>
<gene>
    <name evidence="1" type="ORF">F4821DRAFT_260714</name>
</gene>